<gene>
    <name evidence="1" type="ORF">MANES_03G060432v8</name>
</gene>
<keyword evidence="2" id="KW-1185">Reference proteome</keyword>
<comment type="caution">
    <text evidence="1">The sequence shown here is derived from an EMBL/GenBank/DDBJ whole genome shotgun (WGS) entry which is preliminary data.</text>
</comment>
<dbReference type="Proteomes" id="UP000091857">
    <property type="component" value="Chromosome 3"/>
</dbReference>
<proteinExistence type="predicted"/>
<sequence>MISETNLPTELYPQYATVQYTLSNPNVNPNIPGNAAPAPSGSLVFLFVLDTCMIEEEFGFVKSVLKRAIGLLPDNALVGFVSFGTQAQVHELGFSDMSKVYVFRGNKEISKDQIMEQLGLGVSGRRAPVGYPQKGMQNGFPILGVTRFLLPASECEYTLNFLLDELQTDQWPVAPGNRASRCTGVALSVASGLLGACLPGIGARIIALVGGPCTEGL</sequence>
<evidence type="ECO:0000313" key="1">
    <source>
        <dbReference type="EMBL" id="KAG8657302.1"/>
    </source>
</evidence>
<name>A0ACB7HWY0_MANES</name>
<protein>
    <submittedName>
        <fullName evidence="1">Uncharacterized protein</fullName>
    </submittedName>
</protein>
<reference evidence="2" key="1">
    <citation type="journal article" date="2016" name="Nat. Biotechnol.">
        <title>Sequencing wild and cultivated cassava and related species reveals extensive interspecific hybridization and genetic diversity.</title>
        <authorList>
            <person name="Bredeson J.V."/>
            <person name="Lyons J.B."/>
            <person name="Prochnik S.E."/>
            <person name="Wu G.A."/>
            <person name="Ha C.M."/>
            <person name="Edsinger-Gonzales E."/>
            <person name="Grimwood J."/>
            <person name="Schmutz J."/>
            <person name="Rabbi I.Y."/>
            <person name="Egesi C."/>
            <person name="Nauluvula P."/>
            <person name="Lebot V."/>
            <person name="Ndunguru J."/>
            <person name="Mkamilo G."/>
            <person name="Bart R.S."/>
            <person name="Setter T.L."/>
            <person name="Gleadow R.M."/>
            <person name="Kulakow P."/>
            <person name="Ferguson M.E."/>
            <person name="Rounsley S."/>
            <person name="Rokhsar D.S."/>
        </authorList>
    </citation>
    <scope>NUCLEOTIDE SEQUENCE [LARGE SCALE GENOMIC DNA]</scope>
    <source>
        <strain evidence="2">cv. AM560-2</strain>
    </source>
</reference>
<organism evidence="1 2">
    <name type="scientific">Manihot esculenta</name>
    <name type="common">Cassava</name>
    <name type="synonym">Jatropha manihot</name>
    <dbReference type="NCBI Taxonomy" id="3983"/>
    <lineage>
        <taxon>Eukaryota</taxon>
        <taxon>Viridiplantae</taxon>
        <taxon>Streptophyta</taxon>
        <taxon>Embryophyta</taxon>
        <taxon>Tracheophyta</taxon>
        <taxon>Spermatophyta</taxon>
        <taxon>Magnoliopsida</taxon>
        <taxon>eudicotyledons</taxon>
        <taxon>Gunneridae</taxon>
        <taxon>Pentapetalae</taxon>
        <taxon>rosids</taxon>
        <taxon>fabids</taxon>
        <taxon>Malpighiales</taxon>
        <taxon>Euphorbiaceae</taxon>
        <taxon>Crotonoideae</taxon>
        <taxon>Manihoteae</taxon>
        <taxon>Manihot</taxon>
    </lineage>
</organism>
<dbReference type="EMBL" id="CM004389">
    <property type="protein sequence ID" value="KAG8657302.1"/>
    <property type="molecule type" value="Genomic_DNA"/>
</dbReference>
<evidence type="ECO:0000313" key="2">
    <source>
        <dbReference type="Proteomes" id="UP000091857"/>
    </source>
</evidence>
<accession>A0ACB7HWY0</accession>